<dbReference type="NCBIfam" id="TIGR04255">
    <property type="entry name" value="sporadTIGR04255"/>
    <property type="match status" value="1"/>
</dbReference>
<dbReference type="InterPro" id="IPR026349">
    <property type="entry name" value="CHP04255"/>
</dbReference>
<accession>A0ABY3PMG1</accession>
<dbReference type="Proteomes" id="UP001054846">
    <property type="component" value="Chromosome"/>
</dbReference>
<evidence type="ECO:0000313" key="2">
    <source>
        <dbReference type="Proteomes" id="UP001054846"/>
    </source>
</evidence>
<evidence type="ECO:0000313" key="1">
    <source>
        <dbReference type="EMBL" id="UFP94873.1"/>
    </source>
</evidence>
<sequence>MARDFPPLHLLKSPLVYVLAQAVFSPVLRMDRFVPEIQERMRRSGYVGFIQDQRQQLVFTPEPSIQPFTRWIFSNRENTQAVVLSQNFVVLETSRYDRFETFVEDLWVAFSTIAKVAEPALVERLGLRYIDVIAPGPGESFSDYLRPALLGLSAEELGAANLATQYEATGSTDAGQLVLRLSQPVDETLLPADLFSSQLRFSTPSLKPGTYTILDVDNFVTGQFDFVAEPLLDRFWQLHRYADRAFRNSVTEKALQIWQAQPVPTTA</sequence>
<dbReference type="EMBL" id="CP063845">
    <property type="protein sequence ID" value="UFP94873.1"/>
    <property type="molecule type" value="Genomic_DNA"/>
</dbReference>
<gene>
    <name evidence="1" type="ORF">ISF26_01075</name>
</gene>
<protein>
    <submittedName>
        <fullName evidence="1">TIGR04255 family protein</fullName>
    </submittedName>
</protein>
<name>A0ABY3PMG1_9CYAN</name>
<proteinExistence type="predicted"/>
<organism evidence="1 2">
    <name type="scientific">Gloeobacter morelensis MG652769</name>
    <dbReference type="NCBI Taxonomy" id="2781736"/>
    <lineage>
        <taxon>Bacteria</taxon>
        <taxon>Bacillati</taxon>
        <taxon>Cyanobacteriota</taxon>
        <taxon>Cyanophyceae</taxon>
        <taxon>Gloeobacterales</taxon>
        <taxon>Gloeobacteraceae</taxon>
        <taxon>Gloeobacter</taxon>
        <taxon>Gloeobacter morelensis</taxon>
    </lineage>
</organism>
<dbReference type="RefSeq" id="WP_230841938.1">
    <property type="nucleotide sequence ID" value="NZ_CP063845.1"/>
</dbReference>
<reference evidence="1 2" key="1">
    <citation type="journal article" date="2021" name="Genome Biol. Evol.">
        <title>Complete Genome Sequencing of a Novel Gloeobacter Species from a Waterfall Cave in Mexico.</title>
        <authorList>
            <person name="Saw J.H."/>
            <person name="Cardona T."/>
            <person name="Montejano G."/>
        </authorList>
    </citation>
    <scope>NUCLEOTIDE SEQUENCE [LARGE SCALE GENOMIC DNA]</scope>
    <source>
        <strain evidence="1">MG652769</strain>
    </source>
</reference>
<keyword evidence="2" id="KW-1185">Reference proteome</keyword>